<dbReference type="EMBL" id="WXEX01000010">
    <property type="protein sequence ID" value="MZP43787.1"/>
    <property type="molecule type" value="Genomic_DNA"/>
</dbReference>
<proteinExistence type="predicted"/>
<dbReference type="AlphaFoldDB" id="A0A845LAK8"/>
<organism evidence="3 4">
    <name type="scientific">Heliomicrobium gestii</name>
    <name type="common">Heliobacterium gestii</name>
    <dbReference type="NCBI Taxonomy" id="2699"/>
    <lineage>
        <taxon>Bacteria</taxon>
        <taxon>Bacillati</taxon>
        <taxon>Bacillota</taxon>
        <taxon>Clostridia</taxon>
        <taxon>Eubacteriales</taxon>
        <taxon>Heliobacteriaceae</taxon>
        <taxon>Heliomicrobium</taxon>
    </lineage>
</organism>
<dbReference type="InterPro" id="IPR012340">
    <property type="entry name" value="NA-bd_OB-fold"/>
</dbReference>
<keyword evidence="1" id="KW-0472">Membrane</keyword>
<reference evidence="3 4" key="1">
    <citation type="submission" date="2020-01" db="EMBL/GenBank/DDBJ databases">
        <title>Whole genome sequence of Heliobacterium gestii DSM 11169.</title>
        <authorList>
            <person name="Kyndt J.A."/>
            <person name="Meyer T.E."/>
        </authorList>
    </citation>
    <scope>NUCLEOTIDE SEQUENCE [LARGE SCALE GENOMIC DNA]</scope>
    <source>
        <strain evidence="3 4">DSM 11169</strain>
    </source>
</reference>
<dbReference type="InterPro" id="IPR058653">
    <property type="entry name" value="NfeD2_TM"/>
</dbReference>
<dbReference type="RefSeq" id="WP_161262355.1">
    <property type="nucleotide sequence ID" value="NZ_JAFBDC010000008.1"/>
</dbReference>
<evidence type="ECO:0000313" key="4">
    <source>
        <dbReference type="Proteomes" id="UP000471031"/>
    </source>
</evidence>
<gene>
    <name evidence="3" type="ORF">GTO89_12105</name>
</gene>
<sequence length="171" mass="18669">METLFQVCFGVGAAMTILSFVFGELFETFDVDLDFFDGPAACFMPLGTQTFFAFVTVFGGVGMLTNELTLAARWGTALASGLLVSFLLNRFLIRPLKQGESTTTVEAKKMTGVQAKALSSMKGDELGEISYRIKGIRHRAPARCFDQGEIHTGDDVVIIKVEKQINLVAKI</sequence>
<dbReference type="Gene3D" id="2.40.50.140">
    <property type="entry name" value="Nucleic acid-binding proteins"/>
    <property type="match status" value="1"/>
</dbReference>
<feature type="transmembrane region" description="Helical" evidence="1">
    <location>
        <begin position="46"/>
        <end position="64"/>
    </location>
</feature>
<dbReference type="OrthoDB" id="1807862at2"/>
<dbReference type="Proteomes" id="UP000471031">
    <property type="component" value="Unassembled WGS sequence"/>
</dbReference>
<feature type="domain" description="Membrane protein NfeD2 N-terminal transmembrane" evidence="2">
    <location>
        <begin position="1"/>
        <end position="100"/>
    </location>
</feature>
<keyword evidence="1" id="KW-0812">Transmembrane</keyword>
<dbReference type="Pfam" id="PF25842">
    <property type="entry name" value="NfeD_TM"/>
    <property type="match status" value="1"/>
</dbReference>
<name>A0A845LAK8_HELGE</name>
<feature type="transmembrane region" description="Helical" evidence="1">
    <location>
        <begin position="7"/>
        <end position="26"/>
    </location>
</feature>
<protein>
    <recommendedName>
        <fullName evidence="2">Membrane protein NfeD2 N-terminal transmembrane domain-containing protein</fullName>
    </recommendedName>
</protein>
<keyword evidence="1" id="KW-1133">Transmembrane helix</keyword>
<feature type="transmembrane region" description="Helical" evidence="1">
    <location>
        <begin position="71"/>
        <end position="93"/>
    </location>
</feature>
<evidence type="ECO:0000256" key="1">
    <source>
        <dbReference type="SAM" id="Phobius"/>
    </source>
</evidence>
<accession>A0A845LAK8</accession>
<evidence type="ECO:0000313" key="3">
    <source>
        <dbReference type="EMBL" id="MZP43787.1"/>
    </source>
</evidence>
<evidence type="ECO:0000259" key="2">
    <source>
        <dbReference type="Pfam" id="PF25842"/>
    </source>
</evidence>
<comment type="caution">
    <text evidence="3">The sequence shown here is derived from an EMBL/GenBank/DDBJ whole genome shotgun (WGS) entry which is preliminary data.</text>
</comment>
<keyword evidence="4" id="KW-1185">Reference proteome</keyword>